<feature type="compositionally biased region" description="Acidic residues" evidence="1">
    <location>
        <begin position="260"/>
        <end position="270"/>
    </location>
</feature>
<name>A0A9P9AJS4_9HYPO</name>
<gene>
    <name evidence="2" type="ORF">B0T10DRAFT_541130</name>
</gene>
<dbReference type="AlphaFoldDB" id="A0A9P9AJS4"/>
<dbReference type="OrthoDB" id="4845846at2759"/>
<organism evidence="2 3">
    <name type="scientific">Thelonectria olida</name>
    <dbReference type="NCBI Taxonomy" id="1576542"/>
    <lineage>
        <taxon>Eukaryota</taxon>
        <taxon>Fungi</taxon>
        <taxon>Dikarya</taxon>
        <taxon>Ascomycota</taxon>
        <taxon>Pezizomycotina</taxon>
        <taxon>Sordariomycetes</taxon>
        <taxon>Hypocreomycetidae</taxon>
        <taxon>Hypocreales</taxon>
        <taxon>Nectriaceae</taxon>
        <taxon>Thelonectria</taxon>
    </lineage>
</organism>
<comment type="caution">
    <text evidence="2">The sequence shown here is derived from an EMBL/GenBank/DDBJ whole genome shotgun (WGS) entry which is preliminary data.</text>
</comment>
<dbReference type="Proteomes" id="UP000777438">
    <property type="component" value="Unassembled WGS sequence"/>
</dbReference>
<evidence type="ECO:0000313" key="3">
    <source>
        <dbReference type="Proteomes" id="UP000777438"/>
    </source>
</evidence>
<protein>
    <submittedName>
        <fullName evidence="2">Uncharacterized protein</fullName>
    </submittedName>
</protein>
<reference evidence="2 3" key="1">
    <citation type="journal article" date="2021" name="Nat. Commun.">
        <title>Genetic determinants of endophytism in the Arabidopsis root mycobiome.</title>
        <authorList>
            <person name="Mesny F."/>
            <person name="Miyauchi S."/>
            <person name="Thiergart T."/>
            <person name="Pickel B."/>
            <person name="Atanasova L."/>
            <person name="Karlsson M."/>
            <person name="Huettel B."/>
            <person name="Barry K.W."/>
            <person name="Haridas S."/>
            <person name="Chen C."/>
            <person name="Bauer D."/>
            <person name="Andreopoulos W."/>
            <person name="Pangilinan J."/>
            <person name="LaButti K."/>
            <person name="Riley R."/>
            <person name="Lipzen A."/>
            <person name="Clum A."/>
            <person name="Drula E."/>
            <person name="Henrissat B."/>
            <person name="Kohler A."/>
            <person name="Grigoriev I.V."/>
            <person name="Martin F.M."/>
            <person name="Hacquard S."/>
        </authorList>
    </citation>
    <scope>NUCLEOTIDE SEQUENCE [LARGE SCALE GENOMIC DNA]</scope>
    <source>
        <strain evidence="2 3">MPI-CAGE-CH-0241</strain>
    </source>
</reference>
<proteinExistence type="predicted"/>
<sequence length="516" mass="57959">MTVLSMASPGIDTAVSTNTLTTSTCRAGRRARIGILDYRAKRSLVRPAGGNKTQTHLQSIRERERSRPAGEETYRNKDRQLLSALIAMPCHRSDGKSPILSRRGVHGLDKDLVSPPGNEQNIATILKLPANEKKYRSLFKRCLALSLRAYRMNAEDRKRLAGIRLRTNQAHYLDAIWNHEALIAYNLAALDAICQSFEGSMGNSNGDQQRNLSSAEDNSSDGDSNEGSDKEAEEDYDEPALQEEGADILNDGMTGITGEAGDDEDIDGEEASAGNEIPVPRESAAKLLELLFGLGLALCTEPLTDSLPSSTVLVYFSGILDFSTSLQTFLPARSYTSYLSRLIYLQRLLFLKMALPLRGYSVLSIIRRPKTTQLERLFLCWSDDDNFRISMAEFRLLSDYIIEQTTRLCYELMFDWEASVNLAEVKDDMTNTENDFSFIKHPENNLQHAYLELCERACTARRDSFSRRGRWNWQAVFKYVEKEEALREFLGLGVLMLGGQGPRWPDLEASTYTTPL</sequence>
<evidence type="ECO:0000256" key="1">
    <source>
        <dbReference type="SAM" id="MobiDB-lite"/>
    </source>
</evidence>
<feature type="compositionally biased region" description="Polar residues" evidence="1">
    <location>
        <begin position="201"/>
        <end position="212"/>
    </location>
</feature>
<dbReference type="EMBL" id="JAGPYM010000038">
    <property type="protein sequence ID" value="KAH6874606.1"/>
    <property type="molecule type" value="Genomic_DNA"/>
</dbReference>
<feature type="region of interest" description="Disordered" evidence="1">
    <location>
        <begin position="201"/>
        <end position="278"/>
    </location>
</feature>
<feature type="compositionally biased region" description="Acidic residues" evidence="1">
    <location>
        <begin position="218"/>
        <end position="246"/>
    </location>
</feature>
<feature type="region of interest" description="Disordered" evidence="1">
    <location>
        <begin position="48"/>
        <end position="73"/>
    </location>
</feature>
<keyword evidence="3" id="KW-1185">Reference proteome</keyword>
<evidence type="ECO:0000313" key="2">
    <source>
        <dbReference type="EMBL" id="KAH6874606.1"/>
    </source>
</evidence>
<feature type="compositionally biased region" description="Basic and acidic residues" evidence="1">
    <location>
        <begin position="59"/>
        <end position="73"/>
    </location>
</feature>
<accession>A0A9P9AJS4</accession>